<protein>
    <submittedName>
        <fullName evidence="2">Uncharacterized protein</fullName>
    </submittedName>
</protein>
<comment type="caution">
    <text evidence="2">The sequence shown here is derived from an EMBL/GenBank/DDBJ whole genome shotgun (WGS) entry which is preliminary data.</text>
</comment>
<dbReference type="Proteomes" id="UP000781932">
    <property type="component" value="Unassembled WGS sequence"/>
</dbReference>
<keyword evidence="3" id="KW-1185">Reference proteome</keyword>
<dbReference type="GeneID" id="62162162"/>
<evidence type="ECO:0000313" key="3">
    <source>
        <dbReference type="Proteomes" id="UP000781932"/>
    </source>
</evidence>
<feature type="region of interest" description="Disordered" evidence="1">
    <location>
        <begin position="200"/>
        <end position="231"/>
    </location>
</feature>
<dbReference type="RefSeq" id="XP_038745386.1">
    <property type="nucleotide sequence ID" value="XM_038889088.1"/>
</dbReference>
<reference evidence="2" key="2">
    <citation type="submission" date="2020-11" db="EMBL/GenBank/DDBJ databases">
        <title>Whole genome sequencing of Colletotrichum sp.</title>
        <authorList>
            <person name="Li H."/>
        </authorList>
    </citation>
    <scope>NUCLEOTIDE SEQUENCE</scope>
    <source>
        <strain evidence="2">CkLH20</strain>
    </source>
</reference>
<reference evidence="2" key="1">
    <citation type="submission" date="2020-03" db="EMBL/GenBank/DDBJ databases">
        <authorList>
            <person name="He L."/>
        </authorList>
    </citation>
    <scope>NUCLEOTIDE SEQUENCE</scope>
    <source>
        <strain evidence="2">CkLH20</strain>
    </source>
</reference>
<dbReference type="EMBL" id="JAATWM020000019">
    <property type="protein sequence ID" value="KAF9875925.1"/>
    <property type="molecule type" value="Genomic_DNA"/>
</dbReference>
<dbReference type="OrthoDB" id="4812675at2759"/>
<proteinExistence type="predicted"/>
<gene>
    <name evidence="2" type="ORF">CkaCkLH20_06371</name>
</gene>
<name>A0A9P6LKD3_9PEZI</name>
<dbReference type="AlphaFoldDB" id="A0A9P6LKD3"/>
<feature type="compositionally biased region" description="Acidic residues" evidence="1">
    <location>
        <begin position="214"/>
        <end position="225"/>
    </location>
</feature>
<accession>A0A9P6LKD3</accession>
<evidence type="ECO:0000313" key="2">
    <source>
        <dbReference type="EMBL" id="KAF9875925.1"/>
    </source>
</evidence>
<sequence>MGASNSQPTKLTRGNASLVPPFNVVFTFFDKIEAIDGLWPDAQWEARLMVQAKDISKLMKEGFYVSPDNELTNCSCVILNAKCSPTMFKKNWVHLRRYILQDPKAGWTAHLFIGAQEISALAGFRLRDLTTDRIARGAAWNSEGLLVYNYNAYKIEDSFNTAHEDLALAGLWPWPKFEGSCSERSTRKVASYKGSVDVETEELPVYTPATTDASDSDSQEDDTEAESIFQS</sequence>
<evidence type="ECO:0000256" key="1">
    <source>
        <dbReference type="SAM" id="MobiDB-lite"/>
    </source>
</evidence>
<organism evidence="2 3">
    <name type="scientific">Colletotrichum karsti</name>
    <dbReference type="NCBI Taxonomy" id="1095194"/>
    <lineage>
        <taxon>Eukaryota</taxon>
        <taxon>Fungi</taxon>
        <taxon>Dikarya</taxon>
        <taxon>Ascomycota</taxon>
        <taxon>Pezizomycotina</taxon>
        <taxon>Sordariomycetes</taxon>
        <taxon>Hypocreomycetidae</taxon>
        <taxon>Glomerellales</taxon>
        <taxon>Glomerellaceae</taxon>
        <taxon>Colletotrichum</taxon>
        <taxon>Colletotrichum boninense species complex</taxon>
    </lineage>
</organism>